<dbReference type="AlphaFoldDB" id="A0A7H9EHV4"/>
<feature type="transmembrane region" description="Helical" evidence="1">
    <location>
        <begin position="7"/>
        <end position="27"/>
    </location>
</feature>
<dbReference type="EMBL" id="CP047418">
    <property type="protein sequence ID" value="QLL77211.1"/>
    <property type="molecule type" value="Genomic_DNA"/>
</dbReference>
<reference evidence="3 4" key="1">
    <citation type="submission" date="2020-01" db="EMBL/GenBank/DDBJ databases">
        <title>Complete and circular genome sequences of six lactobacillus isolates from horses.</title>
        <authorList>
            <person name="Hassan H.M."/>
        </authorList>
    </citation>
    <scope>NUCLEOTIDE SEQUENCE [LARGE SCALE GENOMIC DNA]</scope>
    <source>
        <strain evidence="3 4">1A</strain>
    </source>
</reference>
<keyword evidence="1" id="KW-0472">Membrane</keyword>
<dbReference type="Pfam" id="PF07435">
    <property type="entry name" value="YycH"/>
    <property type="match status" value="1"/>
</dbReference>
<proteinExistence type="predicted"/>
<evidence type="ECO:0000256" key="1">
    <source>
        <dbReference type="SAM" id="Phobius"/>
    </source>
</evidence>
<dbReference type="InterPro" id="IPR009996">
    <property type="entry name" value="YycH"/>
</dbReference>
<accession>A0A7H9EHV4</accession>
<name>A0A7H9EHV4_9LACO</name>
<dbReference type="RefSeq" id="WP_180849036.1">
    <property type="nucleotide sequence ID" value="NZ_CP047418.1"/>
</dbReference>
<keyword evidence="1" id="KW-0812">Transmembrane</keyword>
<protein>
    <recommendedName>
        <fullName evidence="2">Regulatory protein YycH domain-containing protein</fullName>
    </recommendedName>
</protein>
<feature type="domain" description="Regulatory protein YycH" evidence="2">
    <location>
        <begin position="12"/>
        <end position="439"/>
    </location>
</feature>
<keyword evidence="1" id="KW-1133">Transmembrane helix</keyword>
<evidence type="ECO:0000313" key="4">
    <source>
        <dbReference type="Proteomes" id="UP000510886"/>
    </source>
</evidence>
<evidence type="ECO:0000259" key="2">
    <source>
        <dbReference type="Pfam" id="PF07435"/>
    </source>
</evidence>
<dbReference type="Proteomes" id="UP000510886">
    <property type="component" value="Chromosome"/>
</dbReference>
<sequence length="447" mass="51417">MKIRDYILHVSLSLLVVISVVLTYMIWINPALNQRDQTTTTHERTDVAGTIGTSISDIYAPNSLVYSNNEGQLYQLTSANIDLLGKVTTQLQQWSPRRLKKETTSETAYRQKLHTKNALILNYAARINVPLFEKTLKKPIRAGAKNQRFRRVVVELNQAEHVYLLDDQTHTVYRLNLAKYKVANFRALLKDKQVERNLAEWTEVHHNYSLTYPKPVEVANYSYLVGTENSGIFVTRLLGSSSSNKINTKEEKEQTVYYDGDNQRMVVDARHQTVAYTNYGTTTSTTGRKQPTMSFVKTMTNNLTRLNALRMVLNDVRYDEYDTRTHTAIYRTYINSLPLISEELYGAYKMQQLDNNGINLTFSLYTFQAPLPAQPQTTTLISTRQLMQKLATNGYTENNISAIRLGYTWAQNDGSKMVIDMQPTYFIKYEGNWLDCQLITNIKQDNE</sequence>
<dbReference type="Gene3D" id="3.10.450.310">
    <property type="match status" value="1"/>
</dbReference>
<evidence type="ECO:0000313" key="3">
    <source>
        <dbReference type="EMBL" id="QLL77211.1"/>
    </source>
</evidence>
<dbReference type="CDD" id="cd15787">
    <property type="entry name" value="YycH_N"/>
    <property type="match status" value="1"/>
</dbReference>
<dbReference type="KEGG" id="lsw:GTO87_00325"/>
<organism evidence="3 4">
    <name type="scientific">Ligilactobacillus saerimneri</name>
    <dbReference type="NCBI Taxonomy" id="228229"/>
    <lineage>
        <taxon>Bacteria</taxon>
        <taxon>Bacillati</taxon>
        <taxon>Bacillota</taxon>
        <taxon>Bacilli</taxon>
        <taxon>Lactobacillales</taxon>
        <taxon>Lactobacillaceae</taxon>
        <taxon>Ligilactobacillus</taxon>
    </lineage>
</organism>
<gene>
    <name evidence="3" type="ORF">GTO87_00325</name>
</gene>